<dbReference type="Pfam" id="PF02541">
    <property type="entry name" value="Ppx-GppA"/>
    <property type="match status" value="1"/>
</dbReference>
<reference evidence="8" key="1">
    <citation type="submission" date="2022-10" db="EMBL/GenBank/DDBJ databases">
        <authorList>
            <person name="Boutroux M."/>
        </authorList>
    </citation>
    <scope>NUCLEOTIDE SEQUENCE</scope>
    <source>
        <strain evidence="8">51.81</strain>
    </source>
</reference>
<dbReference type="SUPFAM" id="SSF53067">
    <property type="entry name" value="Actin-like ATPase domain"/>
    <property type="match status" value="2"/>
</dbReference>
<dbReference type="EC" id="3.6.1.11" evidence="2"/>
<dbReference type="PANTHER" id="PTHR30005">
    <property type="entry name" value="EXOPOLYPHOSPHATASE"/>
    <property type="match status" value="1"/>
</dbReference>
<dbReference type="InterPro" id="IPR030673">
    <property type="entry name" value="PyroPPase_GppA_Ppx"/>
</dbReference>
<organism evidence="8">
    <name type="scientific">Neisseria leonii</name>
    <dbReference type="NCBI Taxonomy" id="2995413"/>
    <lineage>
        <taxon>Bacteria</taxon>
        <taxon>Pseudomonadati</taxon>
        <taxon>Pseudomonadota</taxon>
        <taxon>Betaproteobacteria</taxon>
        <taxon>Neisseriales</taxon>
        <taxon>Neisseriaceae</taxon>
        <taxon>Neisseria</taxon>
    </lineage>
</organism>
<evidence type="ECO:0000256" key="5">
    <source>
        <dbReference type="ARBA" id="ARBA00047607"/>
    </source>
</evidence>
<protein>
    <recommendedName>
        <fullName evidence="3">Exopolyphosphatase</fullName>
        <ecNumber evidence="2">3.6.1.11</ecNumber>
    </recommendedName>
</protein>
<evidence type="ECO:0000313" key="9">
    <source>
        <dbReference type="EMBL" id="WWY03622.1"/>
    </source>
</evidence>
<evidence type="ECO:0000256" key="1">
    <source>
        <dbReference type="ARBA" id="ARBA00007125"/>
    </source>
</evidence>
<dbReference type="InterPro" id="IPR050273">
    <property type="entry name" value="GppA/Ppx_hydrolase"/>
</dbReference>
<dbReference type="GO" id="GO:0004309">
    <property type="term" value="F:exopolyphosphatase activity"/>
    <property type="evidence" value="ECO:0007669"/>
    <property type="project" value="UniProtKB-EC"/>
</dbReference>
<feature type="domain" description="Ppx/GppA phosphatase N-terminal" evidence="6">
    <location>
        <begin position="24"/>
        <end position="305"/>
    </location>
</feature>
<dbReference type="PANTHER" id="PTHR30005:SF0">
    <property type="entry name" value="RETROGRADE REGULATION PROTEIN 2"/>
    <property type="match status" value="1"/>
</dbReference>
<evidence type="ECO:0000313" key="10">
    <source>
        <dbReference type="Proteomes" id="UP001149607"/>
    </source>
</evidence>
<keyword evidence="10" id="KW-1185">Reference proteome</keyword>
<dbReference type="Gene3D" id="3.30.420.40">
    <property type="match status" value="1"/>
</dbReference>
<dbReference type="InterPro" id="IPR048950">
    <property type="entry name" value="Ppx_GppA_C"/>
</dbReference>
<dbReference type="PIRSF" id="PIRSF001267">
    <property type="entry name" value="Pyrophosphatase_GppA_Ppx"/>
    <property type="match status" value="1"/>
</dbReference>
<comment type="similarity">
    <text evidence="1">Belongs to the GppA/Ppx family.</text>
</comment>
<evidence type="ECO:0000256" key="4">
    <source>
        <dbReference type="ARBA" id="ARBA00022801"/>
    </source>
</evidence>
<keyword evidence="4 8" id="KW-0378">Hydrolase</keyword>
<dbReference type="FunFam" id="3.30.420.40:FF:000023">
    <property type="entry name" value="Guanosine-5'-triphosphate,3'-diphosphate pyrophosphatase"/>
    <property type="match status" value="1"/>
</dbReference>
<evidence type="ECO:0000313" key="8">
    <source>
        <dbReference type="EMBL" id="MDD9327231.1"/>
    </source>
</evidence>
<name>A0A9X4E0P2_9NEIS</name>
<dbReference type="CDD" id="cd24053">
    <property type="entry name" value="ASKHA_NBD_EcPPX-GppA-like"/>
    <property type="match status" value="1"/>
</dbReference>
<evidence type="ECO:0000256" key="2">
    <source>
        <dbReference type="ARBA" id="ARBA00012451"/>
    </source>
</evidence>
<accession>A0A9X4E0P2</accession>
<evidence type="ECO:0000259" key="6">
    <source>
        <dbReference type="Pfam" id="PF02541"/>
    </source>
</evidence>
<dbReference type="InterPro" id="IPR003695">
    <property type="entry name" value="Ppx_GppA_N"/>
</dbReference>
<dbReference type="AlphaFoldDB" id="A0A9X4E0P2"/>
<dbReference type="GO" id="GO:0006793">
    <property type="term" value="P:phosphorus metabolic process"/>
    <property type="evidence" value="ECO:0007669"/>
    <property type="project" value="InterPro"/>
</dbReference>
<dbReference type="InterPro" id="IPR022371">
    <property type="entry name" value="Exopolyphosphatase"/>
</dbReference>
<dbReference type="Proteomes" id="UP001149607">
    <property type="component" value="Chromosome"/>
</dbReference>
<proteinExistence type="inferred from homology"/>
<dbReference type="NCBIfam" id="TIGR03706">
    <property type="entry name" value="exo_poly_only"/>
    <property type="match status" value="1"/>
</dbReference>
<dbReference type="InterPro" id="IPR043129">
    <property type="entry name" value="ATPase_NBD"/>
</dbReference>
<dbReference type="RefSeq" id="WP_274584486.1">
    <property type="nucleotide sequence ID" value="NZ_CP145811.1"/>
</dbReference>
<dbReference type="EMBL" id="JAPQFL010000001">
    <property type="protein sequence ID" value="MDD9327231.1"/>
    <property type="molecule type" value="Genomic_DNA"/>
</dbReference>
<reference evidence="9" key="2">
    <citation type="submission" date="2024-02" db="EMBL/GenBank/DDBJ databases">
        <title>Neisseria leonii sp. nov.</title>
        <authorList>
            <person name="Boutroux M."/>
            <person name="Favre-Rochex S."/>
            <person name="Gorgette O."/>
            <person name="Touak G."/>
            <person name="Muhle E."/>
            <person name="Chesneau O."/>
            <person name="Clermont D."/>
            <person name="Rahi P."/>
        </authorList>
    </citation>
    <scope>NUCLEOTIDE SEQUENCE</scope>
    <source>
        <strain evidence="9">51.81</strain>
    </source>
</reference>
<feature type="domain" description="Ppx/GppA phosphatase C-terminal" evidence="7">
    <location>
        <begin position="313"/>
        <end position="486"/>
    </location>
</feature>
<dbReference type="FunFam" id="3.30.420.150:FF:000001">
    <property type="entry name" value="Guanosine-5'-triphosphate,3'-diphosphate pyrophosphatase"/>
    <property type="match status" value="1"/>
</dbReference>
<comment type="catalytic activity">
    <reaction evidence="5">
        <text>[phosphate](n) + H2O = [phosphate](n-1) + phosphate + H(+)</text>
        <dbReference type="Rhea" id="RHEA:21528"/>
        <dbReference type="Rhea" id="RHEA-COMP:9859"/>
        <dbReference type="Rhea" id="RHEA-COMP:14279"/>
        <dbReference type="ChEBI" id="CHEBI:15377"/>
        <dbReference type="ChEBI" id="CHEBI:15378"/>
        <dbReference type="ChEBI" id="CHEBI:16838"/>
        <dbReference type="ChEBI" id="CHEBI:43474"/>
        <dbReference type="EC" id="3.6.1.11"/>
    </reaction>
</comment>
<dbReference type="Gene3D" id="1.10.3210.10">
    <property type="entry name" value="Hypothetical protein af1432"/>
    <property type="match status" value="1"/>
</dbReference>
<dbReference type="Pfam" id="PF21447">
    <property type="entry name" value="Ppx-GppA_III"/>
    <property type="match status" value="1"/>
</dbReference>
<dbReference type="Gene3D" id="3.30.420.150">
    <property type="entry name" value="Exopolyphosphatase. Domain 2"/>
    <property type="match status" value="1"/>
</dbReference>
<sequence>MNQSALPMLASVDLGSNSFRLQICQNLNGQPQVVDSIKEMVRLAAGLDEQKNLDEASQQRALACLSQFGERLRGFSPDQVRAVATNTFRVAQNIGSFLPKAEAALGFPIEIVAGREEARLIYTGVVHTLPPNGRNMLVVDIGGGSTEFIIGSQLQPLHTESLPLGCVTYSLAFFRHNKIQPQDFQTAITAARAEIQRISKMYKRTGWEFAVGTSGSAKAIRDVLAAGAGNLEESITYAGMKKLAGRIAAAGSTKKARLEGLKAERTEVFAGGLAVMMAVFEELEVESMIITDAALRDGVFYDLIGRQLNEDLREQTVAQFQKRYHVSLSQAQRVGETARLFFDSLSRNADAPTRQYWHHYIRWAAALHEIGTDIAYTAYHKHTAYILEQADMPGFSRKDQQLLSILTLGQRGDVRKLLEPVGSNRLMWLALFSLRLAVLFCRARLPLALPADTRLHYEAKDANLVLQISGRWLEENPLTAGALAQEIGLWDKIGTRFVISAQ</sequence>
<dbReference type="EMBL" id="CP146598">
    <property type="protein sequence ID" value="WWY03622.1"/>
    <property type="molecule type" value="Genomic_DNA"/>
</dbReference>
<evidence type="ECO:0000256" key="3">
    <source>
        <dbReference type="ARBA" id="ARBA00020416"/>
    </source>
</evidence>
<gene>
    <name evidence="8" type="primary">ppx</name>
    <name evidence="8" type="ORF">ORY91_000614</name>
    <name evidence="9" type="ORF">V9W64_02450</name>
</gene>
<evidence type="ECO:0000259" key="7">
    <source>
        <dbReference type="Pfam" id="PF21447"/>
    </source>
</evidence>
<dbReference type="SUPFAM" id="SSF109604">
    <property type="entry name" value="HD-domain/PDEase-like"/>
    <property type="match status" value="1"/>
</dbReference>